<evidence type="ECO:0000313" key="2">
    <source>
        <dbReference type="Proteomes" id="UP000823775"/>
    </source>
</evidence>
<comment type="caution">
    <text evidence="1">The sequence shown here is derived from an EMBL/GenBank/DDBJ whole genome shotgun (WGS) entry which is preliminary data.</text>
</comment>
<dbReference type="EMBL" id="JACEIK010003170">
    <property type="protein sequence ID" value="MCD9640659.1"/>
    <property type="molecule type" value="Genomic_DNA"/>
</dbReference>
<accession>A0ABS8V3D0</accession>
<reference evidence="1 2" key="1">
    <citation type="journal article" date="2021" name="BMC Genomics">
        <title>Datura genome reveals duplications of psychoactive alkaloid biosynthetic genes and high mutation rate following tissue culture.</title>
        <authorList>
            <person name="Rajewski A."/>
            <person name="Carter-House D."/>
            <person name="Stajich J."/>
            <person name="Litt A."/>
        </authorList>
    </citation>
    <scope>NUCLEOTIDE SEQUENCE [LARGE SCALE GENOMIC DNA]</scope>
    <source>
        <strain evidence="1">AR-01</strain>
    </source>
</reference>
<protein>
    <submittedName>
        <fullName evidence="1">Uncharacterized protein</fullName>
    </submittedName>
</protein>
<name>A0ABS8V3D0_DATST</name>
<dbReference type="Proteomes" id="UP000823775">
    <property type="component" value="Unassembled WGS sequence"/>
</dbReference>
<keyword evidence="2" id="KW-1185">Reference proteome</keyword>
<evidence type="ECO:0000313" key="1">
    <source>
        <dbReference type="EMBL" id="MCD9640659.1"/>
    </source>
</evidence>
<gene>
    <name evidence="1" type="ORF">HAX54_026107</name>
</gene>
<sequence length="76" mass="8550">MGWKEWRSIMLLSRRSDPSMPKPSVKWILSKMYSQISTTRLGTTMAPKAQGPYTNITVTTIGIGAWARGAYNSRDN</sequence>
<organism evidence="1 2">
    <name type="scientific">Datura stramonium</name>
    <name type="common">Jimsonweed</name>
    <name type="synonym">Common thornapple</name>
    <dbReference type="NCBI Taxonomy" id="4076"/>
    <lineage>
        <taxon>Eukaryota</taxon>
        <taxon>Viridiplantae</taxon>
        <taxon>Streptophyta</taxon>
        <taxon>Embryophyta</taxon>
        <taxon>Tracheophyta</taxon>
        <taxon>Spermatophyta</taxon>
        <taxon>Magnoliopsida</taxon>
        <taxon>eudicotyledons</taxon>
        <taxon>Gunneridae</taxon>
        <taxon>Pentapetalae</taxon>
        <taxon>asterids</taxon>
        <taxon>lamiids</taxon>
        <taxon>Solanales</taxon>
        <taxon>Solanaceae</taxon>
        <taxon>Solanoideae</taxon>
        <taxon>Datureae</taxon>
        <taxon>Datura</taxon>
    </lineage>
</organism>
<proteinExistence type="predicted"/>